<evidence type="ECO:0000313" key="1">
    <source>
        <dbReference type="EMBL" id="KAG0483626.1"/>
    </source>
</evidence>
<evidence type="ECO:0000313" key="2">
    <source>
        <dbReference type="Proteomes" id="UP000639772"/>
    </source>
</evidence>
<gene>
    <name evidence="1" type="ORF">HPP92_011710</name>
</gene>
<comment type="caution">
    <text evidence="1">The sequence shown here is derived from an EMBL/GenBank/DDBJ whole genome shotgun (WGS) entry which is preliminary data.</text>
</comment>
<name>A0A835V5A0_VANPL</name>
<organism evidence="1 2">
    <name type="scientific">Vanilla planifolia</name>
    <name type="common">Vanilla</name>
    <dbReference type="NCBI Taxonomy" id="51239"/>
    <lineage>
        <taxon>Eukaryota</taxon>
        <taxon>Viridiplantae</taxon>
        <taxon>Streptophyta</taxon>
        <taxon>Embryophyta</taxon>
        <taxon>Tracheophyta</taxon>
        <taxon>Spermatophyta</taxon>
        <taxon>Magnoliopsida</taxon>
        <taxon>Liliopsida</taxon>
        <taxon>Asparagales</taxon>
        <taxon>Orchidaceae</taxon>
        <taxon>Vanilloideae</taxon>
        <taxon>Vanilleae</taxon>
        <taxon>Vanilla</taxon>
    </lineage>
</organism>
<dbReference type="EMBL" id="JADCNM010000005">
    <property type="protein sequence ID" value="KAG0483626.1"/>
    <property type="molecule type" value="Genomic_DNA"/>
</dbReference>
<proteinExistence type="predicted"/>
<reference evidence="1 2" key="1">
    <citation type="journal article" date="2020" name="Nat. Food">
        <title>A phased Vanilla planifolia genome enables genetic improvement of flavour and production.</title>
        <authorList>
            <person name="Hasing T."/>
            <person name="Tang H."/>
            <person name="Brym M."/>
            <person name="Khazi F."/>
            <person name="Huang T."/>
            <person name="Chambers A.H."/>
        </authorList>
    </citation>
    <scope>NUCLEOTIDE SEQUENCE [LARGE SCALE GENOMIC DNA]</scope>
    <source>
        <tissue evidence="1">Leaf</tissue>
    </source>
</reference>
<dbReference type="Proteomes" id="UP000639772">
    <property type="component" value="Unassembled WGS sequence"/>
</dbReference>
<accession>A0A835V5A0</accession>
<dbReference type="AlphaFoldDB" id="A0A835V5A0"/>
<protein>
    <submittedName>
        <fullName evidence="1">Uncharacterized protein</fullName>
    </submittedName>
</protein>
<sequence length="133" mass="15134">MKGLEEVTWGRSLSGFGFKNNKDAWATIQVPYELAKVQVTFVKHGVLPYGQGQRFVCHLVLSFALLRQWTLEAYVSVHVAIFFTDAKLLLEKLDFLIEVSEWMRCPWSDCLGQVCWVPASMLYHALFIACSSA</sequence>